<dbReference type="PANTHER" id="PTHR48079">
    <property type="entry name" value="PROTEIN YEEZ"/>
    <property type="match status" value="1"/>
</dbReference>
<dbReference type="InterPro" id="IPR051783">
    <property type="entry name" value="NAD(P)-dependent_oxidoreduct"/>
</dbReference>
<name>A0A4P6JNQ9_KTERU</name>
<dbReference type="Gene3D" id="3.40.50.720">
    <property type="entry name" value="NAD(P)-binding Rossmann-like Domain"/>
    <property type="match status" value="1"/>
</dbReference>
<dbReference type="Pfam" id="PF01370">
    <property type="entry name" value="Epimerase"/>
    <property type="match status" value="1"/>
</dbReference>
<dbReference type="SUPFAM" id="SSF51735">
    <property type="entry name" value="NAD(P)-binding Rossmann-fold domains"/>
    <property type="match status" value="1"/>
</dbReference>
<dbReference type="AlphaFoldDB" id="A0A4P6JNQ9"/>
<evidence type="ECO:0000313" key="2">
    <source>
        <dbReference type="EMBL" id="QBD76948.1"/>
    </source>
</evidence>
<dbReference type="InterPro" id="IPR001509">
    <property type="entry name" value="Epimerase_deHydtase"/>
</dbReference>
<sequence>MKIFLTGATGYIGGSVAEKLVARGHHIIGLTRSPERAEQLQERGIEPLLGNLEDKDLLATAAKQVDAVINAADSDNASAVEALLPALEGSGKLFIQTSGSSIVGDKAAGEPGNQIFSEDSVMHPVPEKAGRIAIDRMVLDAAQKCVHSVVLCLSLIYGRGRGIHSESIQIPLLLNQARKSGIVSYIGRGLNTWSTVHIDDVTRLYLLALEKAPVGSFFYAENGEVTMKALANALSHLPGLSGKTASWSLEEAIQEWGTEPAVFALGSNSRVRGFKSRQLLGWKPKEASVLHEIEHGSYRHDVIR</sequence>
<dbReference type="KEGG" id="kbs:EPA93_13415"/>
<dbReference type="InterPro" id="IPR036291">
    <property type="entry name" value="NAD(P)-bd_dom_sf"/>
</dbReference>
<gene>
    <name evidence="2" type="ORF">EPA93_13415</name>
</gene>
<dbReference type="OrthoDB" id="9807212at2"/>
<evidence type="ECO:0000313" key="3">
    <source>
        <dbReference type="Proteomes" id="UP000290365"/>
    </source>
</evidence>
<dbReference type="PANTHER" id="PTHR48079:SF6">
    <property type="entry name" value="NAD(P)-BINDING DOMAIN-CONTAINING PROTEIN-RELATED"/>
    <property type="match status" value="1"/>
</dbReference>
<evidence type="ECO:0000259" key="1">
    <source>
        <dbReference type="Pfam" id="PF01370"/>
    </source>
</evidence>
<dbReference type="EMBL" id="CP035758">
    <property type="protein sequence ID" value="QBD76948.1"/>
    <property type="molecule type" value="Genomic_DNA"/>
</dbReference>
<dbReference type="GO" id="GO:0004029">
    <property type="term" value="F:aldehyde dehydrogenase (NAD+) activity"/>
    <property type="evidence" value="ECO:0007669"/>
    <property type="project" value="TreeGrafter"/>
</dbReference>
<feature type="domain" description="NAD-dependent epimerase/dehydratase" evidence="1">
    <location>
        <begin position="3"/>
        <end position="211"/>
    </location>
</feature>
<dbReference type="GO" id="GO:0005737">
    <property type="term" value="C:cytoplasm"/>
    <property type="evidence" value="ECO:0007669"/>
    <property type="project" value="TreeGrafter"/>
</dbReference>
<dbReference type="Proteomes" id="UP000290365">
    <property type="component" value="Chromosome"/>
</dbReference>
<protein>
    <submittedName>
        <fullName evidence="2">NAD-dependent epimerase/dehydratase family protein</fullName>
    </submittedName>
</protein>
<reference evidence="2 3" key="1">
    <citation type="submission" date="2019-01" db="EMBL/GenBank/DDBJ databases">
        <title>Ktedonosporobacter rubrisoli SCAWS-G2.</title>
        <authorList>
            <person name="Huang Y."/>
            <person name="Yan B."/>
        </authorList>
    </citation>
    <scope>NUCLEOTIDE SEQUENCE [LARGE SCALE GENOMIC DNA]</scope>
    <source>
        <strain evidence="2 3">SCAWS-G2</strain>
    </source>
</reference>
<dbReference type="RefSeq" id="WP_129888012.1">
    <property type="nucleotide sequence ID" value="NZ_CP035758.1"/>
</dbReference>
<keyword evidence="3" id="KW-1185">Reference proteome</keyword>
<organism evidence="2 3">
    <name type="scientific">Ktedonosporobacter rubrisoli</name>
    <dbReference type="NCBI Taxonomy" id="2509675"/>
    <lineage>
        <taxon>Bacteria</taxon>
        <taxon>Bacillati</taxon>
        <taxon>Chloroflexota</taxon>
        <taxon>Ktedonobacteria</taxon>
        <taxon>Ktedonobacterales</taxon>
        <taxon>Ktedonosporobacteraceae</taxon>
        <taxon>Ktedonosporobacter</taxon>
    </lineage>
</organism>
<accession>A0A4P6JNQ9</accession>
<proteinExistence type="predicted"/>